<comment type="caution">
    <text evidence="9">The sequence shown here is derived from an EMBL/GenBank/DDBJ whole genome shotgun (WGS) entry which is preliminary data.</text>
</comment>
<feature type="transmembrane region" description="Helical" evidence="8">
    <location>
        <begin position="70"/>
        <end position="96"/>
    </location>
</feature>
<feature type="transmembrane region" description="Helical" evidence="8">
    <location>
        <begin position="255"/>
        <end position="277"/>
    </location>
</feature>
<feature type="transmembrane region" description="Helical" evidence="8">
    <location>
        <begin position="337"/>
        <end position="359"/>
    </location>
</feature>
<dbReference type="InterPro" id="IPR018584">
    <property type="entry name" value="GT87"/>
</dbReference>
<name>A0ABW3W1Y2_9ACTN</name>
<evidence type="ECO:0000256" key="2">
    <source>
        <dbReference type="ARBA" id="ARBA00022475"/>
    </source>
</evidence>
<evidence type="ECO:0000256" key="3">
    <source>
        <dbReference type="ARBA" id="ARBA00022679"/>
    </source>
</evidence>
<dbReference type="EMBL" id="JBHTLX010000021">
    <property type="protein sequence ID" value="MFD1249333.1"/>
    <property type="molecule type" value="Genomic_DNA"/>
</dbReference>
<feature type="transmembrane region" description="Helical" evidence="8">
    <location>
        <begin position="289"/>
        <end position="307"/>
    </location>
</feature>
<sequence length="415" mass="43863">MTADRTRAWVLWGVTRLIVVLLLRGAEHGAILDVHYYAESLAGLGEHGLAGTMPEYPVPALLVLAAPYGLLHVLGLGGLYVGSIVTLALALDAWFLAMLLRTGRSTPVWAWLAATPALGVISYARFDLLPGVLVAAALLGLAGAPRRAGVLGVLATGVKYSPGLVLPGLAAPAAGRARVILSGAVAGIVLIGVSVAVGGWDRLLSPLRYQEDRGLQIESISATPAMIRWAFSPDDYRVFYPSSKAWEIHGPGTDVLLLASGVASGLLLVGLIGLWAWAWRRLRDADDGVTVVVWLTLAAVSAFIVSGKVLSPQYLLWVLPVACAGLALVGERDRRGLARWTAVLLVVAALTHLIFPLGYSYLLAHSARSDVMIVVLVVRNLLLVGLCVTAFAATVRSLRAVRRRPTDPVATRASA</sequence>
<dbReference type="Proteomes" id="UP001597229">
    <property type="component" value="Unassembled WGS sequence"/>
</dbReference>
<evidence type="ECO:0000313" key="9">
    <source>
        <dbReference type="EMBL" id="MFD1249333.1"/>
    </source>
</evidence>
<feature type="transmembrane region" description="Helical" evidence="8">
    <location>
        <begin position="9"/>
        <end position="26"/>
    </location>
</feature>
<comment type="subcellular location">
    <subcellularLocation>
        <location evidence="1">Cell membrane</location>
        <topology evidence="1">Multi-pass membrane protein</topology>
    </subcellularLocation>
</comment>
<feature type="transmembrane region" description="Helical" evidence="8">
    <location>
        <begin position="313"/>
        <end position="330"/>
    </location>
</feature>
<evidence type="ECO:0000256" key="6">
    <source>
        <dbReference type="ARBA" id="ARBA00023136"/>
    </source>
</evidence>
<reference evidence="10" key="1">
    <citation type="journal article" date="2019" name="Int. J. Syst. Evol. Microbiol.">
        <title>The Global Catalogue of Microorganisms (GCM) 10K type strain sequencing project: providing services to taxonomists for standard genome sequencing and annotation.</title>
        <authorList>
            <consortium name="The Broad Institute Genomics Platform"/>
            <consortium name="The Broad Institute Genome Sequencing Center for Infectious Disease"/>
            <person name="Wu L."/>
            <person name="Ma J."/>
        </authorList>
    </citation>
    <scope>NUCLEOTIDE SEQUENCE [LARGE SCALE GENOMIC DNA]</scope>
    <source>
        <strain evidence="10">CCUG 52478</strain>
    </source>
</reference>
<organism evidence="9 10">
    <name type="scientific">Nocardioides ginsengisoli</name>
    <dbReference type="NCBI Taxonomy" id="363868"/>
    <lineage>
        <taxon>Bacteria</taxon>
        <taxon>Bacillati</taxon>
        <taxon>Actinomycetota</taxon>
        <taxon>Actinomycetes</taxon>
        <taxon>Propionibacteriales</taxon>
        <taxon>Nocardioidaceae</taxon>
        <taxon>Nocardioides</taxon>
    </lineage>
</organism>
<dbReference type="RefSeq" id="WP_367919682.1">
    <property type="nucleotide sequence ID" value="NZ_BAABAC010000024.1"/>
</dbReference>
<evidence type="ECO:0000256" key="4">
    <source>
        <dbReference type="ARBA" id="ARBA00022692"/>
    </source>
</evidence>
<gene>
    <name evidence="9" type="ORF">ACFQ3F_16155</name>
</gene>
<proteinExistence type="inferred from homology"/>
<keyword evidence="2" id="KW-1003">Cell membrane</keyword>
<evidence type="ECO:0000313" key="10">
    <source>
        <dbReference type="Proteomes" id="UP001597229"/>
    </source>
</evidence>
<comment type="similarity">
    <text evidence="7">Belongs to the glycosyltransferase 87 family.</text>
</comment>
<feature type="transmembrane region" description="Helical" evidence="8">
    <location>
        <begin position="371"/>
        <end position="395"/>
    </location>
</feature>
<feature type="transmembrane region" description="Helical" evidence="8">
    <location>
        <begin position="108"/>
        <end position="126"/>
    </location>
</feature>
<keyword evidence="4 8" id="KW-0812">Transmembrane</keyword>
<dbReference type="Pfam" id="PF09594">
    <property type="entry name" value="GT87"/>
    <property type="match status" value="1"/>
</dbReference>
<evidence type="ECO:0000256" key="5">
    <source>
        <dbReference type="ARBA" id="ARBA00022989"/>
    </source>
</evidence>
<feature type="transmembrane region" description="Helical" evidence="8">
    <location>
        <begin position="179"/>
        <end position="200"/>
    </location>
</feature>
<evidence type="ECO:0000256" key="7">
    <source>
        <dbReference type="ARBA" id="ARBA00024033"/>
    </source>
</evidence>
<keyword evidence="6 8" id="KW-0472">Membrane</keyword>
<evidence type="ECO:0000256" key="1">
    <source>
        <dbReference type="ARBA" id="ARBA00004651"/>
    </source>
</evidence>
<keyword evidence="3" id="KW-0808">Transferase</keyword>
<keyword evidence="5 8" id="KW-1133">Transmembrane helix</keyword>
<keyword evidence="10" id="KW-1185">Reference proteome</keyword>
<protein>
    <submittedName>
        <fullName evidence="9">Glycosyltransferase 87 family protein</fullName>
    </submittedName>
</protein>
<evidence type="ECO:0000256" key="8">
    <source>
        <dbReference type="SAM" id="Phobius"/>
    </source>
</evidence>
<accession>A0ABW3W1Y2</accession>